<evidence type="ECO:0000313" key="2">
    <source>
        <dbReference type="EMBL" id="QOW46376.1"/>
    </source>
</evidence>
<keyword evidence="3" id="KW-1185">Reference proteome</keyword>
<feature type="transmembrane region" description="Helical" evidence="1">
    <location>
        <begin position="12"/>
        <end position="33"/>
    </location>
</feature>
<organism evidence="2 3">
    <name type="scientific">Acinetobacter piscicola</name>
    <dbReference type="NCBI Taxonomy" id="2006115"/>
    <lineage>
        <taxon>Bacteria</taxon>
        <taxon>Pseudomonadati</taxon>
        <taxon>Pseudomonadota</taxon>
        <taxon>Gammaproteobacteria</taxon>
        <taxon>Moraxellales</taxon>
        <taxon>Moraxellaceae</taxon>
        <taxon>Acinetobacter</taxon>
    </lineage>
</organism>
<dbReference type="EMBL" id="CP048659">
    <property type="protein sequence ID" value="QOW46376.1"/>
    <property type="molecule type" value="Genomic_DNA"/>
</dbReference>
<name>A0A7S6VWW6_9GAMM</name>
<proteinExistence type="predicted"/>
<dbReference type="RefSeq" id="WP_180045937.1">
    <property type="nucleotide sequence ID" value="NZ_CP048659.1"/>
</dbReference>
<protein>
    <submittedName>
        <fullName evidence="2">Uncharacterized protein</fullName>
    </submittedName>
</protein>
<gene>
    <name evidence="2" type="ORF">G0028_10985</name>
</gene>
<reference evidence="2 3" key="1">
    <citation type="submission" date="2020-02" db="EMBL/GenBank/DDBJ databases">
        <title>Tigecycline-resistant Acinetobacter species from pigs and migratory birds.</title>
        <authorList>
            <person name="Chen C."/>
            <person name="Sun J."/>
            <person name="Liao X.-P."/>
            <person name="Liu Y.-H."/>
        </authorList>
    </citation>
    <scope>NUCLEOTIDE SEQUENCE [LARGE SCALE GENOMIC DNA]</scope>
    <source>
        <strain evidence="2 3">YH12207_T</strain>
    </source>
</reference>
<dbReference type="Proteomes" id="UP000593966">
    <property type="component" value="Chromosome"/>
</dbReference>
<evidence type="ECO:0000313" key="3">
    <source>
        <dbReference type="Proteomes" id="UP000593966"/>
    </source>
</evidence>
<keyword evidence="1" id="KW-0472">Membrane</keyword>
<accession>A0A7S6VWW6</accession>
<dbReference type="AlphaFoldDB" id="A0A7S6VWW6"/>
<keyword evidence="1" id="KW-0812">Transmembrane</keyword>
<evidence type="ECO:0000256" key="1">
    <source>
        <dbReference type="SAM" id="Phobius"/>
    </source>
</evidence>
<sequence length="126" mass="15214">MNIKNISDKKMAILFILIVVIFCISEFGENYFFKKKAMYLAEKEYFIHGCLSLQKVYFYKNSFKEYDVNIDGKVYYYLDVSSINFPFSKKSFYFYKNIKSSVKCYPIKYIEVDILNSRRVYIYDLI</sequence>
<keyword evidence="1" id="KW-1133">Transmembrane helix</keyword>